<dbReference type="Proteomes" id="UP001318040">
    <property type="component" value="Chromosome 25"/>
</dbReference>
<evidence type="ECO:0000313" key="5">
    <source>
        <dbReference type="RefSeq" id="XP_032816551.1"/>
    </source>
</evidence>
<gene>
    <name evidence="5" type="primary">LOC116945950</name>
</gene>
<feature type="chain" id="PRO_5042486101" evidence="3">
    <location>
        <begin position="24"/>
        <end position="230"/>
    </location>
</feature>
<organism evidence="4 5">
    <name type="scientific">Petromyzon marinus</name>
    <name type="common">Sea lamprey</name>
    <dbReference type="NCBI Taxonomy" id="7757"/>
    <lineage>
        <taxon>Eukaryota</taxon>
        <taxon>Metazoa</taxon>
        <taxon>Chordata</taxon>
        <taxon>Craniata</taxon>
        <taxon>Vertebrata</taxon>
        <taxon>Cyclostomata</taxon>
        <taxon>Hyperoartia</taxon>
        <taxon>Petromyzontiformes</taxon>
        <taxon>Petromyzontidae</taxon>
        <taxon>Petromyzon</taxon>
    </lineage>
</organism>
<reference evidence="5" key="1">
    <citation type="submission" date="2025-08" db="UniProtKB">
        <authorList>
            <consortium name="RefSeq"/>
        </authorList>
    </citation>
    <scope>IDENTIFICATION</scope>
    <source>
        <tissue evidence="5">Sperm</tissue>
    </source>
</reference>
<feature type="signal peptide" evidence="3">
    <location>
        <begin position="1"/>
        <end position="23"/>
    </location>
</feature>
<keyword evidence="2" id="KW-1133">Transmembrane helix</keyword>
<dbReference type="AlphaFoldDB" id="A0AAJ7TEN1"/>
<feature type="transmembrane region" description="Helical" evidence="2">
    <location>
        <begin position="65"/>
        <end position="87"/>
    </location>
</feature>
<keyword evidence="4" id="KW-1185">Reference proteome</keyword>
<evidence type="ECO:0000256" key="3">
    <source>
        <dbReference type="SAM" id="SignalP"/>
    </source>
</evidence>
<protein>
    <submittedName>
        <fullName evidence="5">Uncharacterized protein LOC116945950</fullName>
    </submittedName>
</protein>
<accession>A0AAJ7TEN1</accession>
<evidence type="ECO:0000313" key="4">
    <source>
        <dbReference type="Proteomes" id="UP001318040"/>
    </source>
</evidence>
<sequence length="230" mass="24917">MATFRLLFIFDTLYALLCFPSLSNELPFPKADAADTATVPSWTPRGPITGDEGQTSKGSGQSGPIAIAVVTLVLLLLLALSCAIKIAGGVGKDQRLLQQQVEGMPHQGPHGFGRSSPDFASIHCEPIPPSPLLNPPPPPYQVESGMQRAQREMGWGREVTWRREQGRHISIEDISQRSSLQRMSIFTISDQLELPTLPFSTAHVSPTTPATPKLPPPYSVQDPCSLPVCN</sequence>
<evidence type="ECO:0000256" key="1">
    <source>
        <dbReference type="SAM" id="MobiDB-lite"/>
    </source>
</evidence>
<keyword evidence="2" id="KW-0812">Transmembrane</keyword>
<proteinExistence type="predicted"/>
<keyword evidence="2" id="KW-0472">Membrane</keyword>
<name>A0AAJ7TEN1_PETMA</name>
<evidence type="ECO:0000256" key="2">
    <source>
        <dbReference type="SAM" id="Phobius"/>
    </source>
</evidence>
<dbReference type="KEGG" id="pmrn:116945950"/>
<feature type="region of interest" description="Disordered" evidence="1">
    <location>
        <begin position="34"/>
        <end position="60"/>
    </location>
</feature>
<dbReference type="RefSeq" id="XP_032816551.1">
    <property type="nucleotide sequence ID" value="XM_032960660.1"/>
</dbReference>
<keyword evidence="3" id="KW-0732">Signal</keyword>